<dbReference type="Proteomes" id="UP000800200">
    <property type="component" value="Unassembled WGS sequence"/>
</dbReference>
<dbReference type="AlphaFoldDB" id="A0A6A6EKG2"/>
<dbReference type="EMBL" id="ML994615">
    <property type="protein sequence ID" value="KAF2192647.1"/>
    <property type="molecule type" value="Genomic_DNA"/>
</dbReference>
<evidence type="ECO:0000313" key="3">
    <source>
        <dbReference type="Proteomes" id="UP000800200"/>
    </source>
</evidence>
<name>A0A6A6EKG2_9PEZI</name>
<feature type="region of interest" description="Disordered" evidence="1">
    <location>
        <begin position="70"/>
        <end position="101"/>
    </location>
</feature>
<protein>
    <submittedName>
        <fullName evidence="2">Uncharacterized protein</fullName>
    </submittedName>
</protein>
<gene>
    <name evidence="2" type="ORF">K469DRAFT_694721</name>
</gene>
<evidence type="ECO:0000313" key="2">
    <source>
        <dbReference type="EMBL" id="KAF2192647.1"/>
    </source>
</evidence>
<reference evidence="2" key="1">
    <citation type="journal article" date="2020" name="Stud. Mycol.">
        <title>101 Dothideomycetes genomes: a test case for predicting lifestyles and emergence of pathogens.</title>
        <authorList>
            <person name="Haridas S."/>
            <person name="Albert R."/>
            <person name="Binder M."/>
            <person name="Bloem J."/>
            <person name="Labutti K."/>
            <person name="Salamov A."/>
            <person name="Andreopoulos B."/>
            <person name="Baker S."/>
            <person name="Barry K."/>
            <person name="Bills G."/>
            <person name="Bluhm B."/>
            <person name="Cannon C."/>
            <person name="Castanera R."/>
            <person name="Culley D."/>
            <person name="Daum C."/>
            <person name="Ezra D."/>
            <person name="Gonzalez J."/>
            <person name="Henrissat B."/>
            <person name="Kuo A."/>
            <person name="Liang C."/>
            <person name="Lipzen A."/>
            <person name="Lutzoni F."/>
            <person name="Magnuson J."/>
            <person name="Mondo S."/>
            <person name="Nolan M."/>
            <person name="Ohm R."/>
            <person name="Pangilinan J."/>
            <person name="Park H.-J."/>
            <person name="Ramirez L."/>
            <person name="Alfaro M."/>
            <person name="Sun H."/>
            <person name="Tritt A."/>
            <person name="Yoshinaga Y."/>
            <person name="Zwiers L.-H."/>
            <person name="Turgeon B."/>
            <person name="Goodwin S."/>
            <person name="Spatafora J."/>
            <person name="Crous P."/>
            <person name="Grigoriev I."/>
        </authorList>
    </citation>
    <scope>NUCLEOTIDE SEQUENCE</scope>
    <source>
        <strain evidence="2">CBS 207.26</strain>
    </source>
</reference>
<accession>A0A6A6EKG2</accession>
<sequence length="115" mass="12752">MLEGVTQTHGIVVFRAGLDVAVRPSDIGFRRDCDSAISYRRIIAEAGRDSRSGMPTRSMWTALPLLKQHPTSEGERGLASQMARSNQRRMPENWVDWGEGTNGIRPMTNVIVGGR</sequence>
<proteinExistence type="predicted"/>
<organism evidence="2 3">
    <name type="scientific">Zopfia rhizophila CBS 207.26</name>
    <dbReference type="NCBI Taxonomy" id="1314779"/>
    <lineage>
        <taxon>Eukaryota</taxon>
        <taxon>Fungi</taxon>
        <taxon>Dikarya</taxon>
        <taxon>Ascomycota</taxon>
        <taxon>Pezizomycotina</taxon>
        <taxon>Dothideomycetes</taxon>
        <taxon>Dothideomycetes incertae sedis</taxon>
        <taxon>Zopfiaceae</taxon>
        <taxon>Zopfia</taxon>
    </lineage>
</organism>
<keyword evidence="3" id="KW-1185">Reference proteome</keyword>
<evidence type="ECO:0000256" key="1">
    <source>
        <dbReference type="SAM" id="MobiDB-lite"/>
    </source>
</evidence>